<keyword evidence="1" id="KW-0472">Membrane</keyword>
<feature type="transmembrane region" description="Helical" evidence="1">
    <location>
        <begin position="12"/>
        <end position="32"/>
    </location>
</feature>
<sequence>MAHQPAFDSLRILAIASQAIGFILIFVLGSTLESPRPWQGVILAIMISVALGVAIVRRYRSKRLQKERDERRARLLDDNE</sequence>
<organism evidence="2 3">
    <name type="scientific">Halomonas binhaiensis</name>
    <dbReference type="NCBI Taxonomy" id="2562282"/>
    <lineage>
        <taxon>Bacteria</taxon>
        <taxon>Pseudomonadati</taxon>
        <taxon>Pseudomonadota</taxon>
        <taxon>Gammaproteobacteria</taxon>
        <taxon>Oceanospirillales</taxon>
        <taxon>Halomonadaceae</taxon>
        <taxon>Halomonas</taxon>
    </lineage>
</organism>
<reference evidence="2" key="1">
    <citation type="submission" date="2021-02" db="EMBL/GenBank/DDBJ databases">
        <title>Strain Y2R2, a novel species of the genus Halomonas.</title>
        <authorList>
            <person name="Huang H."/>
        </authorList>
    </citation>
    <scope>NUCLEOTIDE SEQUENCE</scope>
    <source>
        <strain evidence="2">Y2R2</strain>
    </source>
</reference>
<gene>
    <name evidence="2" type="ORF">E4T21_02105</name>
</gene>
<accession>A0A5C1NE57</accession>
<dbReference type="RefSeq" id="WP_149283093.1">
    <property type="nucleotide sequence ID" value="NZ_CP038437.2"/>
</dbReference>
<evidence type="ECO:0000313" key="3">
    <source>
        <dbReference type="Proteomes" id="UP000324285"/>
    </source>
</evidence>
<dbReference type="EMBL" id="CP038437">
    <property type="protein sequence ID" value="QEM80485.1"/>
    <property type="molecule type" value="Genomic_DNA"/>
</dbReference>
<keyword evidence="3" id="KW-1185">Reference proteome</keyword>
<dbReference type="OrthoDB" id="6174417at2"/>
<dbReference type="KEGG" id="hbh:E4T21_02105"/>
<evidence type="ECO:0000313" key="2">
    <source>
        <dbReference type="EMBL" id="QEM80485.1"/>
    </source>
</evidence>
<dbReference type="AlphaFoldDB" id="A0A5C1NE57"/>
<dbReference type="Proteomes" id="UP000324285">
    <property type="component" value="Chromosome"/>
</dbReference>
<proteinExistence type="predicted"/>
<keyword evidence="1" id="KW-0812">Transmembrane</keyword>
<keyword evidence="1" id="KW-1133">Transmembrane helix</keyword>
<feature type="transmembrane region" description="Helical" evidence="1">
    <location>
        <begin position="38"/>
        <end position="56"/>
    </location>
</feature>
<name>A0A5C1NE57_9GAMM</name>
<protein>
    <submittedName>
        <fullName evidence="2">Uncharacterized protein</fullName>
    </submittedName>
</protein>
<evidence type="ECO:0000256" key="1">
    <source>
        <dbReference type="SAM" id="Phobius"/>
    </source>
</evidence>